<dbReference type="Proteomes" id="UP000260649">
    <property type="component" value="Unassembled WGS sequence"/>
</dbReference>
<reference evidence="1 2" key="1">
    <citation type="submission" date="2018-07" db="EMBL/GenBank/DDBJ databases">
        <title>GABA Modulating Bacteria of the Human Gut Microbiota.</title>
        <authorList>
            <person name="Strandwitz P."/>
            <person name="Kim K.H."/>
            <person name="Terekhova D."/>
            <person name="Liu J.K."/>
            <person name="Sharma A."/>
            <person name="Levering J."/>
            <person name="Mcdonald D."/>
            <person name="Dietrich D."/>
            <person name="Ramadhar T.R."/>
            <person name="Lekbua A."/>
            <person name="Mroue N."/>
            <person name="Liston C."/>
            <person name="Stewart E.J."/>
            <person name="Dubin M.J."/>
            <person name="Zengler K."/>
            <person name="Knight R."/>
            <person name="Gilbert J.A."/>
            <person name="Clardy J."/>
            <person name="Lewis K."/>
        </authorList>
    </citation>
    <scope>NUCLEOTIDE SEQUENCE [LARGE SCALE GENOMIC DNA]</scope>
    <source>
        <strain evidence="1 2">KLE1738</strain>
    </source>
</reference>
<proteinExistence type="predicted"/>
<dbReference type="PANTHER" id="PTHR34374:SF1">
    <property type="entry name" value="LARGE RIBOSOMAL RNA SUBUNIT ACCUMULATION PROTEIN YCED HOMOLOG 1, CHLOROPLASTIC"/>
    <property type="match status" value="1"/>
</dbReference>
<name>A0A3E2B1R3_9FIRM</name>
<dbReference type="RefSeq" id="WP_117142612.1">
    <property type="nucleotide sequence ID" value="NZ_CAKXKJ010000027.1"/>
</dbReference>
<accession>A0A3E2B1R3</accession>
<dbReference type="OrthoDB" id="9790372at2"/>
<sequence>MRLNLQQIMHVPGASIPFAFQLDLSQEAFFGEYPISRPVTVTGHVKNVADVLMLEGEAKSLLDYTCDRCMCRFSREKAVSLRFLLAETLEGEDDDIVLLDQGEVDVGELAYTAFILDMDTKHLCSEDCKGLCPGCGVNLNQAPCRCKKQADPRWAALEQLLNKN</sequence>
<dbReference type="GeneID" id="97996060"/>
<dbReference type="EMBL" id="QQRQ01000021">
    <property type="protein sequence ID" value="RFT05952.1"/>
    <property type="molecule type" value="Genomic_DNA"/>
</dbReference>
<organism evidence="1 2">
    <name type="scientific">Evtepia gabavorous</name>
    <dbReference type="NCBI Taxonomy" id="2211183"/>
    <lineage>
        <taxon>Bacteria</taxon>
        <taxon>Bacillati</taxon>
        <taxon>Bacillota</taxon>
        <taxon>Clostridia</taxon>
        <taxon>Eubacteriales</taxon>
        <taxon>Evtepia</taxon>
    </lineage>
</organism>
<keyword evidence="2" id="KW-1185">Reference proteome</keyword>
<evidence type="ECO:0000313" key="1">
    <source>
        <dbReference type="EMBL" id="RFT05952.1"/>
    </source>
</evidence>
<dbReference type="AlphaFoldDB" id="A0A3E2B1R3"/>
<comment type="caution">
    <text evidence="1">The sequence shown here is derived from an EMBL/GenBank/DDBJ whole genome shotgun (WGS) entry which is preliminary data.</text>
</comment>
<dbReference type="Pfam" id="PF02620">
    <property type="entry name" value="YceD"/>
    <property type="match status" value="1"/>
</dbReference>
<dbReference type="InterPro" id="IPR003772">
    <property type="entry name" value="YceD"/>
</dbReference>
<gene>
    <name evidence="1" type="ORF">DV520_09970</name>
</gene>
<protein>
    <submittedName>
        <fullName evidence="1">DUF177 domain-containing protein</fullName>
    </submittedName>
</protein>
<dbReference type="PANTHER" id="PTHR34374">
    <property type="entry name" value="LARGE RIBOSOMAL RNA SUBUNIT ACCUMULATION PROTEIN YCED HOMOLOG 1, CHLOROPLASTIC"/>
    <property type="match status" value="1"/>
</dbReference>
<evidence type="ECO:0000313" key="2">
    <source>
        <dbReference type="Proteomes" id="UP000260649"/>
    </source>
</evidence>